<reference evidence="1" key="1">
    <citation type="submission" date="2020-08" db="EMBL/GenBank/DDBJ databases">
        <title>Genome public.</title>
        <authorList>
            <person name="Liu C."/>
            <person name="Sun Q."/>
        </authorList>
    </citation>
    <scope>NUCLEOTIDE SEQUENCE</scope>
    <source>
        <strain evidence="1">NSJ-50</strain>
    </source>
</reference>
<dbReference type="AlphaFoldDB" id="A0A926FCR4"/>
<keyword evidence="2" id="KW-1185">Reference proteome</keyword>
<gene>
    <name evidence="1" type="ORF">H8706_08225</name>
</gene>
<comment type="caution">
    <text evidence="1">The sequence shown here is derived from an EMBL/GenBank/DDBJ whole genome shotgun (WGS) entry which is preliminary data.</text>
</comment>
<sequence length="45" mass="4808">MPETLPSNTAARLVPVKLNLTYGSCQFASALVVSSSFLTNCHLPK</sequence>
<evidence type="ECO:0000313" key="1">
    <source>
        <dbReference type="EMBL" id="MBC8596852.1"/>
    </source>
</evidence>
<proteinExistence type="predicted"/>
<dbReference type="EMBL" id="JACRTE010000009">
    <property type="protein sequence ID" value="MBC8596852.1"/>
    <property type="molecule type" value="Genomic_DNA"/>
</dbReference>
<protein>
    <submittedName>
        <fullName evidence="1">Uncharacterized protein</fullName>
    </submittedName>
</protein>
<organism evidence="1 2">
    <name type="scientific">Qingrenia yutianensis</name>
    <dbReference type="NCBI Taxonomy" id="2763676"/>
    <lineage>
        <taxon>Bacteria</taxon>
        <taxon>Bacillati</taxon>
        <taxon>Bacillota</taxon>
        <taxon>Clostridia</taxon>
        <taxon>Eubacteriales</taxon>
        <taxon>Oscillospiraceae</taxon>
        <taxon>Qingrenia</taxon>
    </lineage>
</organism>
<evidence type="ECO:0000313" key="2">
    <source>
        <dbReference type="Proteomes" id="UP000647416"/>
    </source>
</evidence>
<accession>A0A926FCR4</accession>
<name>A0A926FCR4_9FIRM</name>
<dbReference type="Proteomes" id="UP000647416">
    <property type="component" value="Unassembled WGS sequence"/>
</dbReference>